<evidence type="ECO:0000313" key="3">
    <source>
        <dbReference type="EMBL" id="QHJ12940.1"/>
    </source>
</evidence>
<evidence type="ECO:0000259" key="2">
    <source>
        <dbReference type="SMART" id="SM00382"/>
    </source>
</evidence>
<dbReference type="InterPro" id="IPR050921">
    <property type="entry name" value="T4SS_GSP_E_ATPase"/>
</dbReference>
<dbReference type="PANTHER" id="PTHR30486:SF12">
    <property type="entry name" value="TYPE IV PILUS ATPASE PILU"/>
    <property type="match status" value="1"/>
</dbReference>
<dbReference type="GO" id="GO:0005524">
    <property type="term" value="F:ATP binding"/>
    <property type="evidence" value="ECO:0007669"/>
    <property type="project" value="InterPro"/>
</dbReference>
<reference evidence="3 4" key="1">
    <citation type="submission" date="2019-12" db="EMBL/GenBank/DDBJ databases">
        <title>Genome sequencing and assembly of endphytes of Porphyra tenera.</title>
        <authorList>
            <person name="Park J.M."/>
            <person name="Shin R."/>
            <person name="Jo S.H."/>
        </authorList>
    </citation>
    <scope>NUCLEOTIDE SEQUENCE [LARGE SCALE GENOMIC DNA]</scope>
    <source>
        <strain evidence="3 4">GPM4</strain>
    </source>
</reference>
<feature type="domain" description="AAA+ ATPase" evidence="2">
    <location>
        <begin position="122"/>
        <end position="247"/>
    </location>
</feature>
<comment type="similarity">
    <text evidence="1">Belongs to the GSP E family.</text>
</comment>
<dbReference type="Pfam" id="PF00437">
    <property type="entry name" value="T2SSE"/>
    <property type="match status" value="1"/>
</dbReference>
<gene>
    <name evidence="3" type="ORF">FX988_03198</name>
</gene>
<dbReference type="InterPro" id="IPR001482">
    <property type="entry name" value="T2SS/T4SS_dom"/>
</dbReference>
<dbReference type="InterPro" id="IPR006321">
    <property type="entry name" value="PilT/PilU"/>
</dbReference>
<dbReference type="NCBIfam" id="TIGR01420">
    <property type="entry name" value="pilT_fam"/>
    <property type="match status" value="1"/>
</dbReference>
<dbReference type="SMART" id="SM00382">
    <property type="entry name" value="AAA"/>
    <property type="match status" value="1"/>
</dbReference>
<organism evidence="3 4">
    <name type="scientific">Paraglaciecola mesophila</name>
    <dbReference type="NCBI Taxonomy" id="197222"/>
    <lineage>
        <taxon>Bacteria</taxon>
        <taxon>Pseudomonadati</taxon>
        <taxon>Pseudomonadota</taxon>
        <taxon>Gammaproteobacteria</taxon>
        <taxon>Alteromonadales</taxon>
        <taxon>Alteromonadaceae</taxon>
        <taxon>Paraglaciecola</taxon>
    </lineage>
</organism>
<dbReference type="RefSeq" id="WP_160181087.1">
    <property type="nucleotide sequence ID" value="NZ_CP047656.1"/>
</dbReference>
<dbReference type="InterPro" id="IPR027417">
    <property type="entry name" value="P-loop_NTPase"/>
</dbReference>
<dbReference type="OrthoDB" id="9804785at2"/>
<evidence type="ECO:0000256" key="1">
    <source>
        <dbReference type="ARBA" id="ARBA00006611"/>
    </source>
</evidence>
<dbReference type="AlphaFoldDB" id="A0A857JP73"/>
<evidence type="ECO:0000313" key="4">
    <source>
        <dbReference type="Proteomes" id="UP000464524"/>
    </source>
</evidence>
<protein>
    <submittedName>
        <fullName evidence="3">Twitching mobility protein</fullName>
    </submittedName>
</protein>
<name>A0A857JP73_9ALTE</name>
<dbReference type="GO" id="GO:0016887">
    <property type="term" value="F:ATP hydrolysis activity"/>
    <property type="evidence" value="ECO:0007669"/>
    <property type="project" value="InterPro"/>
</dbReference>
<dbReference type="Gene3D" id="3.30.450.90">
    <property type="match status" value="1"/>
</dbReference>
<dbReference type="Gene3D" id="3.40.50.300">
    <property type="entry name" value="P-loop containing nucleotide triphosphate hydrolases"/>
    <property type="match status" value="1"/>
</dbReference>
<dbReference type="PANTHER" id="PTHR30486">
    <property type="entry name" value="TWITCHING MOTILITY PROTEIN PILT"/>
    <property type="match status" value="1"/>
</dbReference>
<sequence>MDLTPYLQEMTDLDASDLFITVGMPISAKINGQLTPVGGRKLDEESAWGLVQDAMTDAQKEQFVQTKECNFAIAREGIGRFRCSAFWQRDMPGMVVRRIVTEIPKADDLGLPPVLKDIIMSKRGLVLFVGATGTGKSTSLAALIGHRNKHSKGHILTIEDPIEFVHEHQSSVVTQREVGIDTQSFDDALKSSLRQAPDVILIGEIRSMETMEYAMSFADTGHLCVATLHANNANQAIERIMHLAPPEQHEKLRFDLSLNMRAVIAQQLVPTVDGKGRVAAIEILLNSPLVTDLIQRNEIGSLKDAMRKGKELGMQSFDMALYTLYQEQKISLEQAIHHADSPNDLRLMIKLDSDQGNALGSLSNVSIDMD</sequence>
<dbReference type="CDD" id="cd01131">
    <property type="entry name" value="PilT"/>
    <property type="match status" value="1"/>
</dbReference>
<accession>A0A857JP73</accession>
<dbReference type="EMBL" id="CP047656">
    <property type="protein sequence ID" value="QHJ12940.1"/>
    <property type="molecule type" value="Genomic_DNA"/>
</dbReference>
<dbReference type="KEGG" id="pmes:FX988_03198"/>
<keyword evidence="4" id="KW-1185">Reference proteome</keyword>
<dbReference type="SUPFAM" id="SSF52540">
    <property type="entry name" value="P-loop containing nucleoside triphosphate hydrolases"/>
    <property type="match status" value="1"/>
</dbReference>
<dbReference type="InterPro" id="IPR003593">
    <property type="entry name" value="AAA+_ATPase"/>
</dbReference>
<proteinExistence type="inferred from homology"/>
<dbReference type="Proteomes" id="UP000464524">
    <property type="component" value="Chromosome"/>
</dbReference>